<comment type="caution">
    <text evidence="1">The sequence shown here is derived from an EMBL/GenBank/DDBJ whole genome shotgun (WGS) entry which is preliminary data.</text>
</comment>
<name>A0A9Q3CKP6_9BASI</name>
<evidence type="ECO:0000313" key="1">
    <source>
        <dbReference type="EMBL" id="MBW0484371.1"/>
    </source>
</evidence>
<dbReference type="AlphaFoldDB" id="A0A9Q3CKP6"/>
<keyword evidence="2" id="KW-1185">Reference proteome</keyword>
<reference evidence="1" key="1">
    <citation type="submission" date="2021-03" db="EMBL/GenBank/DDBJ databases">
        <title>Draft genome sequence of rust myrtle Austropuccinia psidii MF-1, a brazilian biotype.</title>
        <authorList>
            <person name="Quecine M.C."/>
            <person name="Pachon D.M.R."/>
            <person name="Bonatelli M.L."/>
            <person name="Correr F.H."/>
            <person name="Franceschini L.M."/>
            <person name="Leite T.F."/>
            <person name="Margarido G.R.A."/>
            <person name="Almeida C.A."/>
            <person name="Ferrarezi J.A."/>
            <person name="Labate C.A."/>
        </authorList>
    </citation>
    <scope>NUCLEOTIDE SEQUENCE</scope>
    <source>
        <strain evidence="1">MF-1</strain>
    </source>
</reference>
<dbReference type="EMBL" id="AVOT02007652">
    <property type="protein sequence ID" value="MBW0484371.1"/>
    <property type="molecule type" value="Genomic_DNA"/>
</dbReference>
<protein>
    <submittedName>
        <fullName evidence="1">Uncharacterized protein</fullName>
    </submittedName>
</protein>
<gene>
    <name evidence="1" type="ORF">O181_024086</name>
</gene>
<sequence>MLRIRTRYASTPATPIPMLPHLCLVISAPYHAYTPAVPSNVLNLSYLLSHYVWLLPQCLIICPIDHTYAHTHIGFHFSAIYHPYAPAPPPHLLRRLTCLPSWNALSCSQFPILMLTMNGFCTEGCSFPQLTILRSWKHLVMHNFLCKVISDSLVLI</sequence>
<proteinExistence type="predicted"/>
<evidence type="ECO:0000313" key="2">
    <source>
        <dbReference type="Proteomes" id="UP000765509"/>
    </source>
</evidence>
<organism evidence="1 2">
    <name type="scientific">Austropuccinia psidii MF-1</name>
    <dbReference type="NCBI Taxonomy" id="1389203"/>
    <lineage>
        <taxon>Eukaryota</taxon>
        <taxon>Fungi</taxon>
        <taxon>Dikarya</taxon>
        <taxon>Basidiomycota</taxon>
        <taxon>Pucciniomycotina</taxon>
        <taxon>Pucciniomycetes</taxon>
        <taxon>Pucciniales</taxon>
        <taxon>Sphaerophragmiaceae</taxon>
        <taxon>Austropuccinia</taxon>
    </lineage>
</organism>
<dbReference type="Proteomes" id="UP000765509">
    <property type="component" value="Unassembled WGS sequence"/>
</dbReference>
<accession>A0A9Q3CKP6</accession>